<protein>
    <submittedName>
        <fullName evidence="2">RimJ/RimL family protein N-acetyltransferase</fullName>
    </submittedName>
</protein>
<dbReference type="PANTHER" id="PTHR43415:SF3">
    <property type="entry name" value="GNAT-FAMILY ACETYLTRANSFERASE"/>
    <property type="match status" value="1"/>
</dbReference>
<evidence type="ECO:0000313" key="3">
    <source>
        <dbReference type="Proteomes" id="UP000548425"/>
    </source>
</evidence>
<dbReference type="PANTHER" id="PTHR43415">
    <property type="entry name" value="SPERMIDINE N(1)-ACETYLTRANSFERASE"/>
    <property type="match status" value="1"/>
</dbReference>
<evidence type="ECO:0000313" key="2">
    <source>
        <dbReference type="EMBL" id="MBB6364089.1"/>
    </source>
</evidence>
<dbReference type="AlphaFoldDB" id="A0AAW3VGC4"/>
<sequence length="179" mass="20959">MENFNLKAGTIYLRLVHENDAAFICSLRNNDQLNTYISKSTADEEAQRQWIVNYKKREEAGEEYYFIICRNSDDLAVGSVRLYDFKEEPKSFCWGSWILNENKTKYAAVESALLVYEAGFGCLNFKQSHYEVMKGNDKVHSFHLKMGAEKVSEDSTNIYYIFPKEKYEKNKVQYSRFLG</sequence>
<accession>A0AAW3VGC4</accession>
<dbReference type="InterPro" id="IPR016181">
    <property type="entry name" value="Acyl_CoA_acyltransferase"/>
</dbReference>
<dbReference type="Pfam" id="PF13302">
    <property type="entry name" value="Acetyltransf_3"/>
    <property type="match status" value="1"/>
</dbReference>
<dbReference type="InterPro" id="IPR000182">
    <property type="entry name" value="GNAT_dom"/>
</dbReference>
<dbReference type="Gene3D" id="3.40.630.30">
    <property type="match status" value="1"/>
</dbReference>
<proteinExistence type="predicted"/>
<reference evidence="2 3" key="1">
    <citation type="submission" date="2020-08" db="EMBL/GenBank/DDBJ databases">
        <title>Functional genomics of gut bacteria from endangered species of beetles.</title>
        <authorList>
            <person name="Carlos-Shanley C."/>
        </authorList>
    </citation>
    <scope>NUCLEOTIDE SEQUENCE [LARGE SCALE GENOMIC DNA]</scope>
    <source>
        <strain evidence="2 3">S00127</strain>
    </source>
</reference>
<organism evidence="2 3">
    <name type="scientific">Acinetobacter lwoffii</name>
    <dbReference type="NCBI Taxonomy" id="28090"/>
    <lineage>
        <taxon>Bacteria</taxon>
        <taxon>Pseudomonadati</taxon>
        <taxon>Pseudomonadota</taxon>
        <taxon>Gammaproteobacteria</taxon>
        <taxon>Moraxellales</taxon>
        <taxon>Moraxellaceae</taxon>
        <taxon>Acinetobacter</taxon>
    </lineage>
</organism>
<evidence type="ECO:0000259" key="1">
    <source>
        <dbReference type="Pfam" id="PF13302"/>
    </source>
</evidence>
<gene>
    <name evidence="2" type="ORF">HNP34_002232</name>
</gene>
<dbReference type="Proteomes" id="UP000548425">
    <property type="component" value="Unassembled WGS sequence"/>
</dbReference>
<name>A0AAW3VGC4_ACILW</name>
<dbReference type="EMBL" id="JACHLA010000013">
    <property type="protein sequence ID" value="MBB6364089.1"/>
    <property type="molecule type" value="Genomic_DNA"/>
</dbReference>
<dbReference type="GO" id="GO:0016747">
    <property type="term" value="F:acyltransferase activity, transferring groups other than amino-acyl groups"/>
    <property type="evidence" value="ECO:0007669"/>
    <property type="project" value="InterPro"/>
</dbReference>
<comment type="caution">
    <text evidence="2">The sequence shown here is derived from an EMBL/GenBank/DDBJ whole genome shotgun (WGS) entry which is preliminary data.</text>
</comment>
<dbReference type="RefSeq" id="WP_184413362.1">
    <property type="nucleotide sequence ID" value="NZ_JACHLA010000013.1"/>
</dbReference>
<feature type="domain" description="N-acetyltransferase" evidence="1">
    <location>
        <begin position="11"/>
        <end position="148"/>
    </location>
</feature>
<dbReference type="SUPFAM" id="SSF55729">
    <property type="entry name" value="Acyl-CoA N-acyltransferases (Nat)"/>
    <property type="match status" value="1"/>
</dbReference>